<geneLocation type="plasmid" evidence="2">
    <name>pacry43158</name>
</geneLocation>
<keyword evidence="1" id="KW-0614">Plasmid</keyword>
<dbReference type="KEGG" id="acre:ACRYA_a0042"/>
<accession>A0AAD0TWX0</accession>
<dbReference type="InterPro" id="IPR025599">
    <property type="entry name" value="YjcZ"/>
</dbReference>
<evidence type="ECO:0000313" key="2">
    <source>
        <dbReference type="Proteomes" id="UP000273809"/>
    </source>
</evidence>
<dbReference type="GeneID" id="39475545"/>
<sequence>MENNKIRILENLDIGIKRDELNYLNKNHHYIADRMILELVNGVNVVANDHNDILKNRQSIKNRIWDNVTGTSGKRQNLINESLINGLNACSYWLQDQSEHISRVDLKVAFIAEKLYETRESIIKFYSQFKDLDQQVEMISKTLESFKSETENKFFNIEKRLSKVEAKDLIREEILYLTTKENYEHFDSIYLKIYCLLDNLFSGTLGLIIEKSNENERNDIIRFLRASLKDATKDLVKKRYLDISLMINDIERVKEIDKNALSLISTQQYNTIIINNKLPEISDLVSIITTFDEPKKIIESQSNISEFITYDEFIEISINEQIIF</sequence>
<dbReference type="Pfam" id="PF13990">
    <property type="entry name" value="YjcZ"/>
    <property type="match status" value="1"/>
</dbReference>
<dbReference type="EMBL" id="CP032824">
    <property type="protein sequence ID" value="AYJ81169.1"/>
    <property type="molecule type" value="Genomic_DNA"/>
</dbReference>
<dbReference type="RefSeq" id="WP_066152116.1">
    <property type="nucleotide sequence ID" value="NZ_CP021073.1"/>
</dbReference>
<protein>
    <submittedName>
        <fullName evidence="1">Uncharacterized protein</fullName>
    </submittedName>
</protein>
<organism evidence="1 2">
    <name type="scientific">Aliarcobacter cryaerophilus ATCC 43158</name>
    <dbReference type="NCBI Taxonomy" id="1032070"/>
    <lineage>
        <taxon>Bacteria</taxon>
        <taxon>Pseudomonadati</taxon>
        <taxon>Campylobacterota</taxon>
        <taxon>Epsilonproteobacteria</taxon>
        <taxon>Campylobacterales</taxon>
        <taxon>Arcobacteraceae</taxon>
        <taxon>Aliarcobacter</taxon>
    </lineage>
</organism>
<reference evidence="1 2" key="1">
    <citation type="submission" date="2018-10" db="EMBL/GenBank/DDBJ databases">
        <title>Complete genome sequences of Arcobacter cryaerophilus strains ATCC 43158 and ATCC 49615.</title>
        <authorList>
            <person name="Miller W.G."/>
            <person name="Yee E."/>
            <person name="Bono J.L."/>
        </authorList>
    </citation>
    <scope>NUCLEOTIDE SEQUENCE [LARGE SCALE GENOMIC DNA]</scope>
    <source>
        <strain evidence="1 2">ATCC 43158</strain>
        <plasmid evidence="2">pacry43158</plasmid>
    </source>
</reference>
<dbReference type="AlphaFoldDB" id="A0AAD0TWX0"/>
<evidence type="ECO:0000313" key="1">
    <source>
        <dbReference type="EMBL" id="AYJ81169.1"/>
    </source>
</evidence>
<proteinExistence type="predicted"/>
<dbReference type="Proteomes" id="UP000273809">
    <property type="component" value="Plasmid pACRY43158"/>
</dbReference>
<gene>
    <name evidence="1" type="ORF">ACRYA_a0042</name>
</gene>
<name>A0AAD0TWX0_9BACT</name>